<dbReference type="STRING" id="857293.CAAU_1265"/>
<evidence type="ECO:0000256" key="1">
    <source>
        <dbReference type="ARBA" id="ARBA00001933"/>
    </source>
</evidence>
<sequence length="355" mass="40128">MGYPMLEINSSKIKENTKLIVDECHKRGIQVAGVTKVFAGYERIVRAIVDGGIDIIADSRIENLKKFKKYDLPKMLIRIPMKSQAREIINYSDIALVSEFDTIKELQKYAKKENKKYKIILMVDVGDLREGIFYKEKQEIYETVKKILELSNIELHGIGTNLCCYGGVIPTKDNLTELVGVKKDLENYFNIRIPIISGGNSENIQIMRMNEMPMEINQLRIGVALAMGIGLYDKPIEGLNTDTIKLYAEIVEIKVKPSVPIGTIGIDAFGAKPQFEDRGFRKRAICALGRQDVYPEFLQPIDEKIKVLGSSSDHLIIDITDSDKELRIGDVIEFRVLYGGLLSAMTSKYVKKKVL</sequence>
<dbReference type="RefSeq" id="WP_008908619.1">
    <property type="nucleotide sequence ID" value="NZ_CAKP01000067.1"/>
</dbReference>
<dbReference type="PANTHER" id="PTHR30511:SF3">
    <property type="entry name" value="LYSINE RACEMASE"/>
    <property type="match status" value="1"/>
</dbReference>
<dbReference type="GO" id="GO:0005829">
    <property type="term" value="C:cytosol"/>
    <property type="evidence" value="ECO:0007669"/>
    <property type="project" value="TreeGrafter"/>
</dbReference>
<keyword evidence="6" id="KW-1185">Reference proteome</keyword>
<dbReference type="Pfam" id="PF01168">
    <property type="entry name" value="Ala_racemase_N"/>
    <property type="match status" value="1"/>
</dbReference>
<evidence type="ECO:0000256" key="3">
    <source>
        <dbReference type="ARBA" id="ARBA00023235"/>
    </source>
</evidence>
<dbReference type="NCBIfam" id="NF040742">
    <property type="entry name" value="racem_Orr"/>
    <property type="match status" value="1"/>
</dbReference>
<dbReference type="GO" id="GO:0030170">
    <property type="term" value="F:pyridoxal phosphate binding"/>
    <property type="evidence" value="ECO:0007669"/>
    <property type="project" value="TreeGrafter"/>
</dbReference>
<evidence type="ECO:0000313" key="5">
    <source>
        <dbReference type="EMBL" id="CCJ33349.1"/>
    </source>
</evidence>
<dbReference type="eggNOG" id="COG3457">
    <property type="taxonomic scope" value="Bacteria"/>
</dbReference>
<evidence type="ECO:0000313" key="6">
    <source>
        <dbReference type="Proteomes" id="UP000007652"/>
    </source>
</evidence>
<dbReference type="EMBL" id="CAKP01000067">
    <property type="protein sequence ID" value="CCJ33349.1"/>
    <property type="molecule type" value="Genomic_DNA"/>
</dbReference>
<protein>
    <submittedName>
        <fullName evidence="5">Putative cytoplasmic protein</fullName>
    </submittedName>
</protein>
<feature type="domain" description="Alanine racemase N-terminal" evidence="4">
    <location>
        <begin position="8"/>
        <end position="226"/>
    </location>
</feature>
<dbReference type="GO" id="GO:0008784">
    <property type="term" value="F:alanine racemase activity"/>
    <property type="evidence" value="ECO:0007669"/>
    <property type="project" value="TreeGrafter"/>
</dbReference>
<reference evidence="5 6" key="1">
    <citation type="journal article" date="2011" name="J. Bacteriol.">
        <title>Draft genome sequence of Caloramator australicus strain RC3T, a thermoanaerobe from the Great Artesian Basin of Australia.</title>
        <authorList>
            <person name="Ogg C.D."/>
            <person name="Patel B.K.C."/>
        </authorList>
    </citation>
    <scope>NUCLEOTIDE SEQUENCE [LARGE SCALE GENOMIC DNA]</scope>
    <source>
        <strain evidence="5 6">RC3</strain>
    </source>
</reference>
<dbReference type="InterPro" id="IPR001608">
    <property type="entry name" value="Ala_racemase_N"/>
</dbReference>
<dbReference type="AlphaFoldDB" id="I7K765"/>
<proteinExistence type="predicted"/>
<dbReference type="PANTHER" id="PTHR30511">
    <property type="entry name" value="ALANINE RACEMASE"/>
    <property type="match status" value="1"/>
</dbReference>
<keyword evidence="3" id="KW-0413">Isomerase</keyword>
<dbReference type="InterPro" id="IPR029066">
    <property type="entry name" value="PLP-binding_barrel"/>
</dbReference>
<dbReference type="OrthoDB" id="504078at2"/>
<comment type="cofactor">
    <cofactor evidence="1">
        <name>pyridoxal 5'-phosphate</name>
        <dbReference type="ChEBI" id="CHEBI:597326"/>
    </cofactor>
</comment>
<gene>
    <name evidence="5" type="ORF">CAAU_1265</name>
</gene>
<dbReference type="CDD" id="cd06815">
    <property type="entry name" value="PLPDE_III_AR_like_1"/>
    <property type="match status" value="1"/>
</dbReference>
<dbReference type="Proteomes" id="UP000007652">
    <property type="component" value="Unassembled WGS sequence"/>
</dbReference>
<dbReference type="Gene3D" id="3.20.20.10">
    <property type="entry name" value="Alanine racemase"/>
    <property type="match status" value="1"/>
</dbReference>
<keyword evidence="2" id="KW-0663">Pyridoxal phosphate</keyword>
<comment type="caution">
    <text evidence="5">The sequence shown here is derived from an EMBL/GenBank/DDBJ whole genome shotgun (WGS) entry which is preliminary data.</text>
</comment>
<dbReference type="InterPro" id="IPR000821">
    <property type="entry name" value="Ala_racemase"/>
</dbReference>
<evidence type="ECO:0000259" key="4">
    <source>
        <dbReference type="Pfam" id="PF01168"/>
    </source>
</evidence>
<name>I7K765_9CLOT</name>
<accession>I7K765</accession>
<evidence type="ECO:0000256" key="2">
    <source>
        <dbReference type="ARBA" id="ARBA00022898"/>
    </source>
</evidence>
<dbReference type="SUPFAM" id="SSF51419">
    <property type="entry name" value="PLP-binding barrel"/>
    <property type="match status" value="1"/>
</dbReference>
<organism evidence="5 6">
    <name type="scientific">Caloramator australicus RC3</name>
    <dbReference type="NCBI Taxonomy" id="857293"/>
    <lineage>
        <taxon>Bacteria</taxon>
        <taxon>Bacillati</taxon>
        <taxon>Bacillota</taxon>
        <taxon>Clostridia</taxon>
        <taxon>Eubacteriales</taxon>
        <taxon>Clostridiaceae</taxon>
        <taxon>Caloramator</taxon>
    </lineage>
</organism>